<dbReference type="InterPro" id="IPR008979">
    <property type="entry name" value="Galactose-bd-like_sf"/>
</dbReference>
<dbReference type="EMBL" id="JAJFBX010000306">
    <property type="protein sequence ID" value="MCC2748905.1"/>
    <property type="molecule type" value="Genomic_DNA"/>
</dbReference>
<keyword evidence="5" id="KW-0326">Glycosidase</keyword>
<evidence type="ECO:0000256" key="4">
    <source>
        <dbReference type="ARBA" id="ARBA00022801"/>
    </source>
</evidence>
<evidence type="ECO:0000256" key="2">
    <source>
        <dbReference type="ARBA" id="ARBA00007401"/>
    </source>
</evidence>
<dbReference type="InterPro" id="IPR050347">
    <property type="entry name" value="Bact_Beta-galactosidase"/>
</dbReference>
<dbReference type="EC" id="3.2.1.23" evidence="3"/>
<dbReference type="AlphaFoldDB" id="A0AAW4WY08"/>
<evidence type="ECO:0000256" key="1">
    <source>
        <dbReference type="ARBA" id="ARBA00001412"/>
    </source>
</evidence>
<evidence type="ECO:0000259" key="6">
    <source>
        <dbReference type="Pfam" id="PF02837"/>
    </source>
</evidence>
<reference evidence="7" key="1">
    <citation type="submission" date="2021-10" db="EMBL/GenBank/DDBJ databases">
        <title>Collection of gut derived symbiotic bacterial strains cultured from healthy donors.</title>
        <authorList>
            <person name="Lin H."/>
            <person name="Littmann E."/>
            <person name="Claire K."/>
            <person name="Pamer E."/>
        </authorList>
    </citation>
    <scope>NUCLEOTIDE SEQUENCE</scope>
    <source>
        <strain evidence="7">MSK.22.92</strain>
    </source>
</reference>
<dbReference type="SUPFAM" id="SSF49785">
    <property type="entry name" value="Galactose-binding domain-like"/>
    <property type="match status" value="1"/>
</dbReference>
<dbReference type="Proteomes" id="UP001197847">
    <property type="component" value="Unassembled WGS sequence"/>
</dbReference>
<dbReference type="GO" id="GO:0005990">
    <property type="term" value="P:lactose catabolic process"/>
    <property type="evidence" value="ECO:0007669"/>
    <property type="project" value="TreeGrafter"/>
</dbReference>
<dbReference type="InterPro" id="IPR006104">
    <property type="entry name" value="Glyco_hydro_2_N"/>
</dbReference>
<organism evidence="7 8">
    <name type="scientific">Agathobacter rectalis</name>
    <dbReference type="NCBI Taxonomy" id="39491"/>
    <lineage>
        <taxon>Bacteria</taxon>
        <taxon>Bacillati</taxon>
        <taxon>Bacillota</taxon>
        <taxon>Clostridia</taxon>
        <taxon>Lachnospirales</taxon>
        <taxon>Lachnospiraceae</taxon>
        <taxon>Agathobacter</taxon>
    </lineage>
</organism>
<dbReference type="Pfam" id="PF02837">
    <property type="entry name" value="Glyco_hydro_2_N"/>
    <property type="match status" value="1"/>
</dbReference>
<protein>
    <recommendedName>
        <fullName evidence="3">beta-galactosidase</fullName>
        <ecNumber evidence="3">3.2.1.23</ecNumber>
    </recommendedName>
</protein>
<comment type="similarity">
    <text evidence="2">Belongs to the glycosyl hydrolase 2 family.</text>
</comment>
<dbReference type="GO" id="GO:0004565">
    <property type="term" value="F:beta-galactosidase activity"/>
    <property type="evidence" value="ECO:0007669"/>
    <property type="project" value="UniProtKB-EC"/>
</dbReference>
<feature type="non-terminal residue" evidence="7">
    <location>
        <position position="81"/>
    </location>
</feature>
<gene>
    <name evidence="7" type="ORF">LK487_18200</name>
</gene>
<comment type="caution">
    <text evidence="7">The sequence shown here is derived from an EMBL/GenBank/DDBJ whole genome shotgun (WGS) entry which is preliminary data.</text>
</comment>
<dbReference type="GO" id="GO:0009341">
    <property type="term" value="C:beta-galactosidase complex"/>
    <property type="evidence" value="ECO:0007669"/>
    <property type="project" value="TreeGrafter"/>
</dbReference>
<comment type="catalytic activity">
    <reaction evidence="1">
        <text>Hydrolysis of terminal non-reducing beta-D-galactose residues in beta-D-galactosides.</text>
        <dbReference type="EC" id="3.2.1.23"/>
    </reaction>
</comment>
<accession>A0AAW4WY08</accession>
<keyword evidence="4" id="KW-0378">Hydrolase</keyword>
<sequence>VNGQEVGYSEDSKNPAEFLINNYLKPGKNSLVIKIFRWSTGSYLECQDFWRMSGIERDVFLFSQPKTHIKDFNVVSTLDDT</sequence>
<dbReference type="Gene3D" id="2.60.120.260">
    <property type="entry name" value="Galactose-binding domain-like"/>
    <property type="match status" value="1"/>
</dbReference>
<evidence type="ECO:0000256" key="3">
    <source>
        <dbReference type="ARBA" id="ARBA00012756"/>
    </source>
</evidence>
<dbReference type="PANTHER" id="PTHR46323">
    <property type="entry name" value="BETA-GALACTOSIDASE"/>
    <property type="match status" value="1"/>
</dbReference>
<evidence type="ECO:0000313" key="7">
    <source>
        <dbReference type="EMBL" id="MCC2748905.1"/>
    </source>
</evidence>
<evidence type="ECO:0000313" key="8">
    <source>
        <dbReference type="Proteomes" id="UP001197847"/>
    </source>
</evidence>
<dbReference type="PANTHER" id="PTHR46323:SF2">
    <property type="entry name" value="BETA-GALACTOSIDASE"/>
    <property type="match status" value="1"/>
</dbReference>
<feature type="domain" description="Glycosyl hydrolases family 2 sugar binding" evidence="6">
    <location>
        <begin position="1"/>
        <end position="65"/>
    </location>
</feature>
<proteinExistence type="inferred from homology"/>
<evidence type="ECO:0000256" key="5">
    <source>
        <dbReference type="ARBA" id="ARBA00023295"/>
    </source>
</evidence>
<feature type="non-terminal residue" evidence="7">
    <location>
        <position position="1"/>
    </location>
</feature>
<name>A0AAW4WY08_9FIRM</name>